<evidence type="ECO:0000256" key="9">
    <source>
        <dbReference type="HAMAP-Rule" id="MF_00151"/>
    </source>
</evidence>
<dbReference type="Proteomes" id="UP000051442">
    <property type="component" value="Unassembled WGS sequence"/>
</dbReference>
<comment type="pathway">
    <text evidence="9">Cofactor biosynthesis; coenzyme A biosynthesis; CoA from (R)-pantothenate: step 4/5.</text>
</comment>
<dbReference type="Pfam" id="PF01467">
    <property type="entry name" value="CTP_transf_like"/>
    <property type="match status" value="1"/>
</dbReference>
<evidence type="ECO:0000256" key="3">
    <source>
        <dbReference type="ARBA" id="ARBA00022695"/>
    </source>
</evidence>
<feature type="binding site" evidence="9">
    <location>
        <position position="73"/>
    </location>
    <ligand>
        <name>substrate</name>
    </ligand>
</feature>
<gene>
    <name evidence="9" type="primary">coaD</name>
    <name evidence="11" type="ORF">FD14_GL002260</name>
</gene>
<dbReference type="GO" id="GO:0015937">
    <property type="term" value="P:coenzyme A biosynthetic process"/>
    <property type="evidence" value="ECO:0007669"/>
    <property type="project" value="UniProtKB-UniRule"/>
</dbReference>
<evidence type="ECO:0000256" key="2">
    <source>
        <dbReference type="ARBA" id="ARBA00022679"/>
    </source>
</evidence>
<dbReference type="GO" id="GO:0005737">
    <property type="term" value="C:cytoplasm"/>
    <property type="evidence" value="ECO:0007669"/>
    <property type="project" value="UniProtKB-SubCell"/>
</dbReference>
<keyword evidence="1 9" id="KW-0963">Cytoplasm</keyword>
<dbReference type="SUPFAM" id="SSF52374">
    <property type="entry name" value="Nucleotidylyl transferase"/>
    <property type="match status" value="1"/>
</dbReference>
<dbReference type="NCBIfam" id="TIGR00125">
    <property type="entry name" value="cyt_tran_rel"/>
    <property type="match status" value="1"/>
</dbReference>
<dbReference type="AlphaFoldDB" id="A0A0R2FFF7"/>
<dbReference type="InterPro" id="IPR014729">
    <property type="entry name" value="Rossmann-like_a/b/a_fold"/>
</dbReference>
<proteinExistence type="inferred from homology"/>
<dbReference type="PATRIC" id="fig|1423804.4.peg.2453"/>
<organism evidence="11 12">
    <name type="scientific">Secundilactobacillus similis DSM 23365 = JCM 2765</name>
    <dbReference type="NCBI Taxonomy" id="1423804"/>
    <lineage>
        <taxon>Bacteria</taxon>
        <taxon>Bacillati</taxon>
        <taxon>Bacillota</taxon>
        <taxon>Bacilli</taxon>
        <taxon>Lactobacillales</taxon>
        <taxon>Lactobacillaceae</taxon>
        <taxon>Secundilactobacillus</taxon>
    </lineage>
</organism>
<comment type="cofactor">
    <cofactor evidence="9">
        <name>Mg(2+)</name>
        <dbReference type="ChEBI" id="CHEBI:18420"/>
    </cofactor>
</comment>
<protein>
    <recommendedName>
        <fullName evidence="9">Phosphopantetheine adenylyltransferase</fullName>
        <ecNumber evidence="9">2.7.7.3</ecNumber>
    </recommendedName>
    <alternativeName>
        <fullName evidence="9">Dephospho-CoA pyrophosphorylase</fullName>
    </alternativeName>
    <alternativeName>
        <fullName evidence="9">Pantetheine-phosphate adenylyltransferase</fullName>
        <shortName evidence="9">PPAT</shortName>
    </alternativeName>
</protein>
<evidence type="ECO:0000256" key="4">
    <source>
        <dbReference type="ARBA" id="ARBA00022741"/>
    </source>
</evidence>
<feature type="domain" description="Cytidyltransferase-like" evidence="10">
    <location>
        <begin position="5"/>
        <end position="133"/>
    </location>
</feature>
<evidence type="ECO:0000313" key="12">
    <source>
        <dbReference type="Proteomes" id="UP000051442"/>
    </source>
</evidence>
<evidence type="ECO:0000256" key="8">
    <source>
        <dbReference type="ARBA" id="ARBA00029346"/>
    </source>
</evidence>
<feature type="binding site" evidence="9">
    <location>
        <position position="98"/>
    </location>
    <ligand>
        <name>ATP</name>
        <dbReference type="ChEBI" id="CHEBI:30616"/>
    </ligand>
</feature>
<evidence type="ECO:0000256" key="7">
    <source>
        <dbReference type="ARBA" id="ARBA00022993"/>
    </source>
</evidence>
<feature type="binding site" evidence="9">
    <location>
        <position position="41"/>
    </location>
    <ligand>
        <name>substrate</name>
    </ligand>
</feature>
<dbReference type="Gene3D" id="3.40.50.620">
    <property type="entry name" value="HUPs"/>
    <property type="match status" value="1"/>
</dbReference>
<dbReference type="OrthoDB" id="9806661at2"/>
<dbReference type="EMBL" id="AYZM01000036">
    <property type="protein sequence ID" value="KRN26358.1"/>
    <property type="molecule type" value="Genomic_DNA"/>
</dbReference>
<evidence type="ECO:0000259" key="10">
    <source>
        <dbReference type="Pfam" id="PF01467"/>
    </source>
</evidence>
<sequence length="156" mass="17209">MTIAVYPGSFDPLTLGHLDIIERASRLFDKLIVTVGINTNKKALFTTERRVELIKRSVAHLPNVSVQAEGGLTVKFVESVGASVIVRGIRDTKDFEYESATASMNKHLNEQIETVFLMTAPKYAFISSTLLKEVMHFGGDIDSLVPQAVAEALRED</sequence>
<name>A0A0R2FFF7_9LACO</name>
<keyword evidence="5 9" id="KW-0067">ATP-binding</keyword>
<dbReference type="PANTHER" id="PTHR21342:SF1">
    <property type="entry name" value="PHOSPHOPANTETHEINE ADENYLYLTRANSFERASE"/>
    <property type="match status" value="1"/>
</dbReference>
<evidence type="ECO:0000256" key="5">
    <source>
        <dbReference type="ARBA" id="ARBA00022840"/>
    </source>
</evidence>
<dbReference type="InterPro" id="IPR004821">
    <property type="entry name" value="Cyt_trans-like"/>
</dbReference>
<keyword evidence="4 9" id="KW-0547">Nucleotide-binding</keyword>
<keyword evidence="2 9" id="KW-0808">Transferase</keyword>
<feature type="site" description="Transition state stabilizer" evidence="9">
    <location>
        <position position="17"/>
    </location>
</feature>
<dbReference type="STRING" id="1423804.FD14_GL002260"/>
<feature type="binding site" evidence="9">
    <location>
        <begin position="88"/>
        <end position="90"/>
    </location>
    <ligand>
        <name>ATP</name>
        <dbReference type="ChEBI" id="CHEBI:30616"/>
    </ligand>
</feature>
<comment type="subunit">
    <text evidence="9">Homohexamer.</text>
</comment>
<keyword evidence="12" id="KW-1185">Reference proteome</keyword>
<accession>A0A0R2FFF7</accession>
<evidence type="ECO:0000256" key="6">
    <source>
        <dbReference type="ARBA" id="ARBA00022842"/>
    </source>
</evidence>
<comment type="subcellular location">
    <subcellularLocation>
        <location evidence="9">Cytoplasm</location>
    </subcellularLocation>
</comment>
<reference evidence="11 12" key="1">
    <citation type="journal article" date="2015" name="Genome Announc.">
        <title>Expanding the biotechnology potential of lactobacilli through comparative genomics of 213 strains and associated genera.</title>
        <authorList>
            <person name="Sun Z."/>
            <person name="Harris H.M."/>
            <person name="McCann A."/>
            <person name="Guo C."/>
            <person name="Argimon S."/>
            <person name="Zhang W."/>
            <person name="Yang X."/>
            <person name="Jeffery I.B."/>
            <person name="Cooney J.C."/>
            <person name="Kagawa T.F."/>
            <person name="Liu W."/>
            <person name="Song Y."/>
            <person name="Salvetti E."/>
            <person name="Wrobel A."/>
            <person name="Rasinkangas P."/>
            <person name="Parkhill J."/>
            <person name="Rea M.C."/>
            <person name="O'Sullivan O."/>
            <person name="Ritari J."/>
            <person name="Douillard F.P."/>
            <person name="Paul Ross R."/>
            <person name="Yang R."/>
            <person name="Briner A.E."/>
            <person name="Felis G.E."/>
            <person name="de Vos W.M."/>
            <person name="Barrangou R."/>
            <person name="Klaenhammer T.R."/>
            <person name="Caufield P.W."/>
            <person name="Cui Y."/>
            <person name="Zhang H."/>
            <person name="O'Toole P.W."/>
        </authorList>
    </citation>
    <scope>NUCLEOTIDE SEQUENCE [LARGE SCALE GENOMIC DNA]</scope>
    <source>
        <strain evidence="11 12">DSM 23365</strain>
    </source>
</reference>
<dbReference type="GO" id="GO:0004595">
    <property type="term" value="F:pantetheine-phosphate adenylyltransferase activity"/>
    <property type="evidence" value="ECO:0007669"/>
    <property type="project" value="UniProtKB-UniRule"/>
</dbReference>
<feature type="binding site" evidence="9">
    <location>
        <begin position="9"/>
        <end position="10"/>
    </location>
    <ligand>
        <name>ATP</name>
        <dbReference type="ChEBI" id="CHEBI:30616"/>
    </ligand>
</feature>
<evidence type="ECO:0000313" key="11">
    <source>
        <dbReference type="EMBL" id="KRN26358.1"/>
    </source>
</evidence>
<keyword evidence="7 9" id="KW-0173">Coenzyme A biosynthesis</keyword>
<keyword evidence="3 9" id="KW-0548">Nucleotidyltransferase</keyword>
<dbReference type="HAMAP" id="MF_00151">
    <property type="entry name" value="PPAT_bact"/>
    <property type="match status" value="1"/>
</dbReference>
<evidence type="ECO:0000256" key="1">
    <source>
        <dbReference type="ARBA" id="ARBA00022490"/>
    </source>
</evidence>
<keyword evidence="6 9" id="KW-0460">Magnesium</keyword>
<comment type="caution">
    <text evidence="11">The sequence shown here is derived from an EMBL/GenBank/DDBJ whole genome shotgun (WGS) entry which is preliminary data.</text>
</comment>
<dbReference type="CDD" id="cd02163">
    <property type="entry name" value="PPAT"/>
    <property type="match status" value="1"/>
</dbReference>
<feature type="binding site" evidence="9">
    <location>
        <position position="9"/>
    </location>
    <ligand>
        <name>substrate</name>
    </ligand>
</feature>
<dbReference type="RefSeq" id="WP_054736082.1">
    <property type="nucleotide sequence ID" value="NZ_AYZM01000036.1"/>
</dbReference>
<dbReference type="EC" id="2.7.7.3" evidence="9"/>
<dbReference type="PRINTS" id="PR01020">
    <property type="entry name" value="LPSBIOSNTHSS"/>
</dbReference>
<dbReference type="InterPro" id="IPR001980">
    <property type="entry name" value="PPAT"/>
</dbReference>
<dbReference type="PANTHER" id="PTHR21342">
    <property type="entry name" value="PHOSPHOPANTETHEINE ADENYLYLTRANSFERASE"/>
    <property type="match status" value="1"/>
</dbReference>
<comment type="function">
    <text evidence="9">Reversibly transfers an adenylyl group from ATP to 4'-phosphopantetheine, yielding dephospho-CoA (dPCoA) and pyrophosphate.</text>
</comment>
<feature type="binding site" evidence="9">
    <location>
        <position position="87"/>
    </location>
    <ligand>
        <name>substrate</name>
    </ligand>
</feature>
<dbReference type="NCBIfam" id="TIGR01510">
    <property type="entry name" value="coaD_prev_kdtB"/>
    <property type="match status" value="1"/>
</dbReference>
<comment type="similarity">
    <text evidence="9">Belongs to the bacterial CoaD family.</text>
</comment>
<feature type="binding site" evidence="9">
    <location>
        <position position="17"/>
    </location>
    <ligand>
        <name>ATP</name>
        <dbReference type="ChEBI" id="CHEBI:30616"/>
    </ligand>
</feature>
<dbReference type="GO" id="GO:0005524">
    <property type="term" value="F:ATP binding"/>
    <property type="evidence" value="ECO:0007669"/>
    <property type="project" value="UniProtKB-KW"/>
</dbReference>
<dbReference type="UniPathway" id="UPA00241">
    <property type="reaction ID" value="UER00355"/>
</dbReference>
<comment type="catalytic activity">
    <reaction evidence="8 9">
        <text>(R)-4'-phosphopantetheine + ATP + H(+) = 3'-dephospho-CoA + diphosphate</text>
        <dbReference type="Rhea" id="RHEA:19801"/>
        <dbReference type="ChEBI" id="CHEBI:15378"/>
        <dbReference type="ChEBI" id="CHEBI:30616"/>
        <dbReference type="ChEBI" id="CHEBI:33019"/>
        <dbReference type="ChEBI" id="CHEBI:57328"/>
        <dbReference type="ChEBI" id="CHEBI:61723"/>
        <dbReference type="EC" id="2.7.7.3"/>
    </reaction>
</comment>
<feature type="binding site" evidence="9">
    <location>
        <begin position="123"/>
        <end position="129"/>
    </location>
    <ligand>
        <name>ATP</name>
        <dbReference type="ChEBI" id="CHEBI:30616"/>
    </ligand>
</feature>